<protein>
    <submittedName>
        <fullName evidence="1">Uncharacterized protein</fullName>
    </submittedName>
</protein>
<reference evidence="1" key="1">
    <citation type="submission" date="2021-02" db="EMBL/GenBank/DDBJ databases">
        <authorList>
            <consortium name="DOE Joint Genome Institute"/>
            <person name="Ahrendt S."/>
            <person name="Looney B.P."/>
            <person name="Miyauchi S."/>
            <person name="Morin E."/>
            <person name="Drula E."/>
            <person name="Courty P.E."/>
            <person name="Chicoki N."/>
            <person name="Fauchery L."/>
            <person name="Kohler A."/>
            <person name="Kuo A."/>
            <person name="Labutti K."/>
            <person name="Pangilinan J."/>
            <person name="Lipzen A."/>
            <person name="Riley R."/>
            <person name="Andreopoulos W."/>
            <person name="He G."/>
            <person name="Johnson J."/>
            <person name="Barry K.W."/>
            <person name="Grigoriev I.V."/>
            <person name="Nagy L."/>
            <person name="Hibbett D."/>
            <person name="Henrissat B."/>
            <person name="Matheny P.B."/>
            <person name="Labbe J."/>
            <person name="Martin F."/>
        </authorList>
    </citation>
    <scope>NUCLEOTIDE SEQUENCE</scope>
    <source>
        <strain evidence="1">EC-137</strain>
    </source>
</reference>
<sequence>MSSFERSKLVFAAIVGVVSGWWIFDPVFRQAAQDPKELRRESQKDISEHRRDADGTPTLPAGHPQHAPGASGSTTASVSPSWK</sequence>
<gene>
    <name evidence="1" type="ORF">K488DRAFT_83320</name>
</gene>
<evidence type="ECO:0000313" key="1">
    <source>
        <dbReference type="EMBL" id="KAI0035113.1"/>
    </source>
</evidence>
<dbReference type="EMBL" id="MU273489">
    <property type="protein sequence ID" value="KAI0035113.1"/>
    <property type="molecule type" value="Genomic_DNA"/>
</dbReference>
<reference evidence="1" key="2">
    <citation type="journal article" date="2022" name="New Phytol.">
        <title>Evolutionary transition to the ectomycorrhizal habit in the genomes of a hyperdiverse lineage of mushroom-forming fungi.</title>
        <authorList>
            <person name="Looney B."/>
            <person name="Miyauchi S."/>
            <person name="Morin E."/>
            <person name="Drula E."/>
            <person name="Courty P.E."/>
            <person name="Kohler A."/>
            <person name="Kuo A."/>
            <person name="LaButti K."/>
            <person name="Pangilinan J."/>
            <person name="Lipzen A."/>
            <person name="Riley R."/>
            <person name="Andreopoulos W."/>
            <person name="He G."/>
            <person name="Johnson J."/>
            <person name="Nolan M."/>
            <person name="Tritt A."/>
            <person name="Barry K.W."/>
            <person name="Grigoriev I.V."/>
            <person name="Nagy L.G."/>
            <person name="Hibbett D."/>
            <person name="Henrissat B."/>
            <person name="Matheny P.B."/>
            <person name="Labbe J."/>
            <person name="Martin F.M."/>
        </authorList>
    </citation>
    <scope>NUCLEOTIDE SEQUENCE</scope>
    <source>
        <strain evidence="1">EC-137</strain>
    </source>
</reference>
<accession>A0ACB8QTE7</accession>
<organism evidence="1 2">
    <name type="scientific">Vararia minispora EC-137</name>
    <dbReference type="NCBI Taxonomy" id="1314806"/>
    <lineage>
        <taxon>Eukaryota</taxon>
        <taxon>Fungi</taxon>
        <taxon>Dikarya</taxon>
        <taxon>Basidiomycota</taxon>
        <taxon>Agaricomycotina</taxon>
        <taxon>Agaricomycetes</taxon>
        <taxon>Russulales</taxon>
        <taxon>Lachnocladiaceae</taxon>
        <taxon>Vararia</taxon>
    </lineage>
</organism>
<proteinExistence type="predicted"/>
<keyword evidence="2" id="KW-1185">Reference proteome</keyword>
<dbReference type="Proteomes" id="UP000814128">
    <property type="component" value="Unassembled WGS sequence"/>
</dbReference>
<name>A0ACB8QTE7_9AGAM</name>
<comment type="caution">
    <text evidence="1">The sequence shown here is derived from an EMBL/GenBank/DDBJ whole genome shotgun (WGS) entry which is preliminary data.</text>
</comment>
<evidence type="ECO:0000313" key="2">
    <source>
        <dbReference type="Proteomes" id="UP000814128"/>
    </source>
</evidence>